<organism evidence="3 4">
    <name type="scientific">Herbiconiux daphne</name>
    <dbReference type="NCBI Taxonomy" id="2970914"/>
    <lineage>
        <taxon>Bacteria</taxon>
        <taxon>Bacillati</taxon>
        <taxon>Actinomycetota</taxon>
        <taxon>Actinomycetes</taxon>
        <taxon>Micrococcales</taxon>
        <taxon>Microbacteriaceae</taxon>
        <taxon>Herbiconiux</taxon>
    </lineage>
</organism>
<proteinExistence type="inferred from homology"/>
<comment type="caution">
    <text evidence="3">The sequence shown here is derived from an EMBL/GenBank/DDBJ whole genome shotgun (WGS) entry which is preliminary data.</text>
</comment>
<evidence type="ECO:0000313" key="4">
    <source>
        <dbReference type="Proteomes" id="UP001165586"/>
    </source>
</evidence>
<name>A0ABT2H1A5_9MICO</name>
<dbReference type="RefSeq" id="WP_259538519.1">
    <property type="nucleotide sequence ID" value="NZ_JANLCJ010000002.1"/>
</dbReference>
<dbReference type="EMBL" id="JANLCJ010000002">
    <property type="protein sequence ID" value="MCS5733702.1"/>
    <property type="molecule type" value="Genomic_DNA"/>
</dbReference>
<dbReference type="Proteomes" id="UP001165586">
    <property type="component" value="Unassembled WGS sequence"/>
</dbReference>
<evidence type="ECO:0000313" key="3">
    <source>
        <dbReference type="EMBL" id="MCS5733702.1"/>
    </source>
</evidence>
<keyword evidence="4" id="KW-1185">Reference proteome</keyword>
<comment type="similarity">
    <text evidence="1">Belongs to the AHA1 family.</text>
</comment>
<accession>A0ABT2H1A5</accession>
<gene>
    <name evidence="3" type="ORF">N1032_08115</name>
</gene>
<evidence type="ECO:0000259" key="2">
    <source>
        <dbReference type="Pfam" id="PF08327"/>
    </source>
</evidence>
<feature type="domain" description="Activator of Hsp90 ATPase homologue 1/2-like C-terminal" evidence="2">
    <location>
        <begin position="22"/>
        <end position="160"/>
    </location>
</feature>
<reference evidence="3" key="1">
    <citation type="submission" date="2022-08" db="EMBL/GenBank/DDBJ databases">
        <authorList>
            <person name="Deng Y."/>
            <person name="Han X.-F."/>
            <person name="Zhang Y.-Q."/>
        </authorList>
    </citation>
    <scope>NUCLEOTIDE SEQUENCE</scope>
    <source>
        <strain evidence="3">CPCC 203386</strain>
    </source>
</reference>
<dbReference type="Pfam" id="PF08327">
    <property type="entry name" value="AHSA1"/>
    <property type="match status" value="1"/>
</dbReference>
<dbReference type="CDD" id="cd07814">
    <property type="entry name" value="SRPBCC_CalC_Aha1-like"/>
    <property type="match status" value="1"/>
</dbReference>
<dbReference type="InterPro" id="IPR013538">
    <property type="entry name" value="ASHA1/2-like_C"/>
</dbReference>
<evidence type="ECO:0000256" key="1">
    <source>
        <dbReference type="ARBA" id="ARBA00006817"/>
    </source>
</evidence>
<dbReference type="SUPFAM" id="SSF55961">
    <property type="entry name" value="Bet v1-like"/>
    <property type="match status" value="1"/>
</dbReference>
<protein>
    <submittedName>
        <fullName evidence="3">SRPBCC domain-containing protein</fullName>
    </submittedName>
</protein>
<dbReference type="Gene3D" id="3.30.530.20">
    <property type="match status" value="1"/>
</dbReference>
<sequence>MTVISSKKDPEALTLTFVAEFAAPPERVWQIWEDPRQLERWWGPPTWPATFDRHDFVEGGTSSYYMTGPEGDKAGGWWRTTAIAAPTRLEFDDGFADDTGEPNTELPVTHMVVTLDSVEGGTRMTTVASFASLDQLEQMVGMGMEEGMALAMGQIDELLEGATQRS</sequence>
<dbReference type="InterPro" id="IPR023393">
    <property type="entry name" value="START-like_dom_sf"/>
</dbReference>